<feature type="compositionally biased region" description="Polar residues" evidence="1">
    <location>
        <begin position="339"/>
        <end position="350"/>
    </location>
</feature>
<protein>
    <submittedName>
        <fullName evidence="2">Uncharacterized protein</fullName>
    </submittedName>
</protein>
<sequence length="432" mass="47258">MTQQENVALPDDSALHTATRDELLDHIHLQRKLIRRLYKRIIELEQQHGAGAELPQAHLAHPKEQLAGISRPQSAPPVRVSSPPLHNDAQRSPQKVTAYQFPQQQFVATPPPTASAMDAPFTPRPHLSSAPYIFPSSFQYHATPAASAHASPTHVSQRVVDEIARIDSILYAHEQASEGYGGHDDAILGEEAVLDLHRMRDKLAVVLRTPFPLAGQQHPLHARTMSFSPSNVAADNALEELHSRGALFRGMSAHTAPREKATAEDVLACAQWAVDTPLSSRTNTPFAFGGGALLSTSPQPPMELLERRGAFKDAPLVVEMLGTSHAGRSLETDSAAMVAQSTPSKVTSGRMTPPRLLVEKIQSQLRGHQGNAGWSSPTRASAQSPQRNAHQISSSSHRRQPFDGSSASSPWRRSSPQDCRRLLAYRQRQRVE</sequence>
<feature type="compositionally biased region" description="Low complexity" evidence="1">
    <location>
        <begin position="405"/>
        <end position="416"/>
    </location>
</feature>
<feature type="region of interest" description="Disordered" evidence="1">
    <location>
        <begin position="333"/>
        <end position="432"/>
    </location>
</feature>
<feature type="compositionally biased region" description="Polar residues" evidence="1">
    <location>
        <begin position="361"/>
        <end position="395"/>
    </location>
</feature>
<reference evidence="3" key="1">
    <citation type="submission" date="2015-09" db="EMBL/GenBank/DDBJ databases">
        <authorList>
            <consortium name="Pathogen Informatics"/>
        </authorList>
    </citation>
    <scope>NUCLEOTIDE SEQUENCE [LARGE SCALE GENOMIC DNA]</scope>
    <source>
        <strain evidence="3">Lake Konstanz</strain>
    </source>
</reference>
<evidence type="ECO:0000313" key="3">
    <source>
        <dbReference type="Proteomes" id="UP000051952"/>
    </source>
</evidence>
<dbReference type="VEuPathDB" id="TriTrypDB:BSAL_14845"/>
<evidence type="ECO:0000256" key="1">
    <source>
        <dbReference type="SAM" id="MobiDB-lite"/>
    </source>
</evidence>
<dbReference type="AlphaFoldDB" id="A0A0S4JDH4"/>
<dbReference type="Proteomes" id="UP000051952">
    <property type="component" value="Unassembled WGS sequence"/>
</dbReference>
<feature type="region of interest" description="Disordered" evidence="1">
    <location>
        <begin position="69"/>
        <end position="94"/>
    </location>
</feature>
<organism evidence="2 3">
    <name type="scientific">Bodo saltans</name>
    <name type="common">Flagellated protozoan</name>
    <dbReference type="NCBI Taxonomy" id="75058"/>
    <lineage>
        <taxon>Eukaryota</taxon>
        <taxon>Discoba</taxon>
        <taxon>Euglenozoa</taxon>
        <taxon>Kinetoplastea</taxon>
        <taxon>Metakinetoplastina</taxon>
        <taxon>Eubodonida</taxon>
        <taxon>Bodonidae</taxon>
        <taxon>Bodo</taxon>
    </lineage>
</organism>
<dbReference type="EMBL" id="CYKH01001630">
    <property type="protein sequence ID" value="CUG88306.1"/>
    <property type="molecule type" value="Genomic_DNA"/>
</dbReference>
<name>A0A0S4JDH4_BODSA</name>
<gene>
    <name evidence="2" type="ORF">BSAL_14845</name>
</gene>
<proteinExistence type="predicted"/>
<evidence type="ECO:0000313" key="2">
    <source>
        <dbReference type="EMBL" id="CUG88306.1"/>
    </source>
</evidence>
<accession>A0A0S4JDH4</accession>
<keyword evidence="3" id="KW-1185">Reference proteome</keyword>